<comment type="function">
    <text evidence="7">Required for pre-mRNA splicing.</text>
</comment>
<comment type="subcellular location">
    <subcellularLocation>
        <location evidence="1 7">Nucleus</location>
    </subcellularLocation>
</comment>
<reference evidence="8" key="1">
    <citation type="journal article" date="2019" name="G3 (Bethesda)">
        <title>Genome Assemblies of Two Rare Opportunistic Yeast Pathogens: Diutina rugosa (syn. Candida rugosa) and Trichomonascus ciferrii (syn. Candida ciferrii).</title>
        <authorList>
            <person name="Mixao V."/>
            <person name="Saus E."/>
            <person name="Hansen A.P."/>
            <person name="Lass-Florl C."/>
            <person name="Gabaldon T."/>
        </authorList>
    </citation>
    <scope>NUCLEOTIDE SEQUENCE</scope>
    <source>
        <strain evidence="8">CBS 4856</strain>
    </source>
</reference>
<evidence type="ECO:0000256" key="6">
    <source>
        <dbReference type="ARBA" id="ARBA00023242"/>
    </source>
</evidence>
<comment type="similarity">
    <text evidence="2 7">Belongs to the PRP38 family.</text>
</comment>
<evidence type="ECO:0000256" key="5">
    <source>
        <dbReference type="ARBA" id="ARBA00023187"/>
    </source>
</evidence>
<name>A0A642V956_9ASCO</name>
<gene>
    <name evidence="8" type="ORF">TRICI_001585</name>
</gene>
<keyword evidence="9" id="KW-1185">Reference proteome</keyword>
<dbReference type="Proteomes" id="UP000761534">
    <property type="component" value="Unassembled WGS sequence"/>
</dbReference>
<proteinExistence type="inferred from homology"/>
<dbReference type="Pfam" id="PF03371">
    <property type="entry name" value="PRP38"/>
    <property type="match status" value="1"/>
</dbReference>
<keyword evidence="4 7" id="KW-0747">Spliceosome</keyword>
<dbReference type="GO" id="GO:0005681">
    <property type="term" value="C:spliceosomal complex"/>
    <property type="evidence" value="ECO:0007669"/>
    <property type="project" value="UniProtKB-KW"/>
</dbReference>
<evidence type="ECO:0000256" key="4">
    <source>
        <dbReference type="ARBA" id="ARBA00022728"/>
    </source>
</evidence>
<evidence type="ECO:0000256" key="7">
    <source>
        <dbReference type="RuleBase" id="RU367025"/>
    </source>
</evidence>
<dbReference type="EMBL" id="SWFS01000112">
    <property type="protein sequence ID" value="KAA8916303.1"/>
    <property type="molecule type" value="Genomic_DNA"/>
</dbReference>
<dbReference type="PANTHER" id="PTHR23142">
    <property type="entry name" value="PRE-MRNA-SPLICING FACTOR 38A-RELATED"/>
    <property type="match status" value="1"/>
</dbReference>
<dbReference type="AlphaFoldDB" id="A0A642V956"/>
<dbReference type="OrthoDB" id="190958at2759"/>
<evidence type="ECO:0000256" key="2">
    <source>
        <dbReference type="ARBA" id="ARBA00006164"/>
    </source>
</evidence>
<evidence type="ECO:0000256" key="1">
    <source>
        <dbReference type="ARBA" id="ARBA00004123"/>
    </source>
</evidence>
<keyword evidence="5 7" id="KW-0508">mRNA splicing</keyword>
<keyword evidence="3 7" id="KW-0507">mRNA processing</keyword>
<accession>A0A642V956</accession>
<dbReference type="InterPro" id="IPR005037">
    <property type="entry name" value="PRP38"/>
</dbReference>
<evidence type="ECO:0000313" key="8">
    <source>
        <dbReference type="EMBL" id="KAA8916303.1"/>
    </source>
</evidence>
<comment type="caution">
    <text evidence="8">The sequence shown here is derived from an EMBL/GenBank/DDBJ whole genome shotgun (WGS) entry which is preliminary data.</text>
</comment>
<dbReference type="VEuPathDB" id="FungiDB:TRICI_001585"/>
<protein>
    <recommendedName>
        <fullName evidence="7">Pre-mRNA-splicing factor 38</fullName>
    </recommendedName>
</protein>
<organism evidence="8 9">
    <name type="scientific">Trichomonascus ciferrii</name>
    <dbReference type="NCBI Taxonomy" id="44093"/>
    <lineage>
        <taxon>Eukaryota</taxon>
        <taxon>Fungi</taxon>
        <taxon>Dikarya</taxon>
        <taxon>Ascomycota</taxon>
        <taxon>Saccharomycotina</taxon>
        <taxon>Dipodascomycetes</taxon>
        <taxon>Dipodascales</taxon>
        <taxon>Trichomonascaceae</taxon>
        <taxon>Trichomonascus</taxon>
        <taxon>Trichomonascus ciferrii complex</taxon>
    </lineage>
</organism>
<evidence type="ECO:0000313" key="9">
    <source>
        <dbReference type="Proteomes" id="UP000761534"/>
    </source>
</evidence>
<keyword evidence="6 7" id="KW-0539">Nucleus</keyword>
<sequence>MSTSEYVVDRGIVRDGTTIHDVNPAMMIEKITRERIQESRYWKEECFGLDAATLCDRAVDLKYIGGQYGGNLSVCPFLCLVFKLIQLQPEPEIIKEYLHQPDFKYLTAIAAFYIRLFFKSVEVYQLLEPLLNDYRKLRLRTNNGVQLYHMDEFVDDLLTKQRVCDTTLPRLPQRVTLEDTEQLEPRESILNSELEDSDED</sequence>
<evidence type="ECO:0000256" key="3">
    <source>
        <dbReference type="ARBA" id="ARBA00022664"/>
    </source>
</evidence>
<dbReference type="GO" id="GO:0000398">
    <property type="term" value="P:mRNA splicing, via spliceosome"/>
    <property type="evidence" value="ECO:0007669"/>
    <property type="project" value="UniProtKB-UniRule"/>
</dbReference>